<evidence type="ECO:0000313" key="1">
    <source>
        <dbReference type="EMBL" id="KAI5671738.1"/>
    </source>
</evidence>
<protein>
    <submittedName>
        <fullName evidence="1">Uncharacterized protein</fullName>
    </submittedName>
</protein>
<gene>
    <name evidence="1" type="ORF">M9H77_12102</name>
</gene>
<name>A0ACC0BGN2_CATRO</name>
<sequence>MKERKKRQPTEERKRKQAVNGAGLTRTRTGLYSFLAGKKIEKYHTGTGIPRPYPGPWRVGSGSKILYPGGYRSGSGSKFNYKGTGLDLGVP</sequence>
<dbReference type="EMBL" id="CM044703">
    <property type="protein sequence ID" value="KAI5671738.1"/>
    <property type="molecule type" value="Genomic_DNA"/>
</dbReference>
<proteinExistence type="predicted"/>
<organism evidence="1 2">
    <name type="scientific">Catharanthus roseus</name>
    <name type="common">Madagascar periwinkle</name>
    <name type="synonym">Vinca rosea</name>
    <dbReference type="NCBI Taxonomy" id="4058"/>
    <lineage>
        <taxon>Eukaryota</taxon>
        <taxon>Viridiplantae</taxon>
        <taxon>Streptophyta</taxon>
        <taxon>Embryophyta</taxon>
        <taxon>Tracheophyta</taxon>
        <taxon>Spermatophyta</taxon>
        <taxon>Magnoliopsida</taxon>
        <taxon>eudicotyledons</taxon>
        <taxon>Gunneridae</taxon>
        <taxon>Pentapetalae</taxon>
        <taxon>asterids</taxon>
        <taxon>lamiids</taxon>
        <taxon>Gentianales</taxon>
        <taxon>Apocynaceae</taxon>
        <taxon>Rauvolfioideae</taxon>
        <taxon>Vinceae</taxon>
        <taxon>Catharanthinae</taxon>
        <taxon>Catharanthus</taxon>
    </lineage>
</organism>
<evidence type="ECO:0000313" key="2">
    <source>
        <dbReference type="Proteomes" id="UP001060085"/>
    </source>
</evidence>
<keyword evidence="2" id="KW-1185">Reference proteome</keyword>
<comment type="caution">
    <text evidence="1">The sequence shown here is derived from an EMBL/GenBank/DDBJ whole genome shotgun (WGS) entry which is preliminary data.</text>
</comment>
<dbReference type="Proteomes" id="UP001060085">
    <property type="component" value="Linkage Group LG03"/>
</dbReference>
<reference evidence="2" key="1">
    <citation type="journal article" date="2023" name="Nat. Plants">
        <title>Single-cell RNA sequencing provides a high-resolution roadmap for understanding the multicellular compartmentation of specialized metabolism.</title>
        <authorList>
            <person name="Sun S."/>
            <person name="Shen X."/>
            <person name="Li Y."/>
            <person name="Li Y."/>
            <person name="Wang S."/>
            <person name="Li R."/>
            <person name="Zhang H."/>
            <person name="Shen G."/>
            <person name="Guo B."/>
            <person name="Wei J."/>
            <person name="Xu J."/>
            <person name="St-Pierre B."/>
            <person name="Chen S."/>
            <person name="Sun C."/>
        </authorList>
    </citation>
    <scope>NUCLEOTIDE SEQUENCE [LARGE SCALE GENOMIC DNA]</scope>
</reference>
<accession>A0ACC0BGN2</accession>